<organism evidence="1 2">
    <name type="scientific">Romanomermis culicivorax</name>
    <name type="common">Nematode worm</name>
    <dbReference type="NCBI Taxonomy" id="13658"/>
    <lineage>
        <taxon>Eukaryota</taxon>
        <taxon>Metazoa</taxon>
        <taxon>Ecdysozoa</taxon>
        <taxon>Nematoda</taxon>
        <taxon>Enoplea</taxon>
        <taxon>Dorylaimia</taxon>
        <taxon>Mermithida</taxon>
        <taxon>Mermithoidea</taxon>
        <taxon>Mermithidae</taxon>
        <taxon>Romanomermis</taxon>
    </lineage>
</organism>
<sequence>MNKIFVDKATSMLNFLIIIEIACRVRSPGKCSLLNTYLGTVGRASDEYAARILAVKSVFISRHDRERSANQSLLLASYQHIIADSLPRTQLDYFIM</sequence>
<evidence type="ECO:0000313" key="1">
    <source>
        <dbReference type="Proteomes" id="UP000887565"/>
    </source>
</evidence>
<dbReference type="AlphaFoldDB" id="A0A915IGF6"/>
<evidence type="ECO:0000313" key="2">
    <source>
        <dbReference type="WBParaSite" id="nRc.2.0.1.t12884-RA"/>
    </source>
</evidence>
<proteinExistence type="predicted"/>
<dbReference type="WBParaSite" id="nRc.2.0.1.t12884-RA">
    <property type="protein sequence ID" value="nRc.2.0.1.t12884-RA"/>
    <property type="gene ID" value="nRc.2.0.1.g12884"/>
</dbReference>
<dbReference type="Proteomes" id="UP000887565">
    <property type="component" value="Unplaced"/>
</dbReference>
<reference evidence="2" key="1">
    <citation type="submission" date="2022-11" db="UniProtKB">
        <authorList>
            <consortium name="WormBaseParasite"/>
        </authorList>
    </citation>
    <scope>IDENTIFICATION</scope>
</reference>
<keyword evidence="1" id="KW-1185">Reference proteome</keyword>
<protein>
    <submittedName>
        <fullName evidence="2">Uncharacterized protein</fullName>
    </submittedName>
</protein>
<name>A0A915IGF6_ROMCU</name>
<accession>A0A915IGF6</accession>